<gene>
    <name evidence="1" type="ORF">H9702_03280</name>
</gene>
<protein>
    <submittedName>
        <fullName evidence="1">Uncharacterized protein</fullName>
    </submittedName>
</protein>
<evidence type="ECO:0000313" key="2">
    <source>
        <dbReference type="Proteomes" id="UP000823896"/>
    </source>
</evidence>
<reference evidence="1" key="1">
    <citation type="journal article" date="2021" name="PeerJ">
        <title>Extensive microbial diversity within the chicken gut microbiome revealed by metagenomics and culture.</title>
        <authorList>
            <person name="Gilroy R."/>
            <person name="Ravi A."/>
            <person name="Getino M."/>
            <person name="Pursley I."/>
            <person name="Horton D.L."/>
            <person name="Alikhan N.F."/>
            <person name="Baker D."/>
            <person name="Gharbi K."/>
            <person name="Hall N."/>
            <person name="Watson M."/>
            <person name="Adriaenssens E.M."/>
            <person name="Foster-Nyarko E."/>
            <person name="Jarju S."/>
            <person name="Secka A."/>
            <person name="Antonio M."/>
            <person name="Oren A."/>
            <person name="Chaudhuri R.R."/>
            <person name="La Ragione R."/>
            <person name="Hildebrand F."/>
            <person name="Pallen M.J."/>
        </authorList>
    </citation>
    <scope>NUCLEOTIDE SEQUENCE</scope>
    <source>
        <strain evidence="1">CHK187-11901</strain>
    </source>
</reference>
<organism evidence="1 2">
    <name type="scientific">Candidatus Merdibacter merdavium</name>
    <dbReference type="NCBI Taxonomy" id="2838692"/>
    <lineage>
        <taxon>Bacteria</taxon>
        <taxon>Bacillati</taxon>
        <taxon>Bacillota</taxon>
        <taxon>Erysipelotrichia</taxon>
        <taxon>Erysipelotrichales</taxon>
        <taxon>Erysipelotrichaceae</taxon>
        <taxon>Merdibacter</taxon>
    </lineage>
</organism>
<sequence length="158" mass="18031">DHAKQYDDGATQKDCATRFIFPNRPLMQSYNILRKKDGLALLFLPKKENCFGRKRYPISNRQSILLLQPWPIFGKNIQTIASKVSSPAKAMYKKEIDIMSKVWIITDAVKGIGRAITEKDGTFTGTCLICISHRRMPFKSDDVHRTAVAHRPHFPSLL</sequence>
<dbReference type="EMBL" id="DWWM01000020">
    <property type="protein sequence ID" value="HJC36136.1"/>
    <property type="molecule type" value="Genomic_DNA"/>
</dbReference>
<comment type="caution">
    <text evidence="1">The sequence shown here is derived from an EMBL/GenBank/DDBJ whole genome shotgun (WGS) entry which is preliminary data.</text>
</comment>
<feature type="non-terminal residue" evidence="1">
    <location>
        <position position="1"/>
    </location>
</feature>
<evidence type="ECO:0000313" key="1">
    <source>
        <dbReference type="EMBL" id="HJC36136.1"/>
    </source>
</evidence>
<dbReference type="AlphaFoldDB" id="A0A9D2SVZ0"/>
<name>A0A9D2SVZ0_9FIRM</name>
<accession>A0A9D2SVZ0</accession>
<proteinExistence type="predicted"/>
<dbReference type="Proteomes" id="UP000823896">
    <property type="component" value="Unassembled WGS sequence"/>
</dbReference>
<reference evidence="1" key="2">
    <citation type="submission" date="2021-04" db="EMBL/GenBank/DDBJ databases">
        <authorList>
            <person name="Gilroy R."/>
        </authorList>
    </citation>
    <scope>NUCLEOTIDE SEQUENCE</scope>
    <source>
        <strain evidence="1">CHK187-11901</strain>
    </source>
</reference>